<dbReference type="GO" id="GO:0046872">
    <property type="term" value="F:metal ion binding"/>
    <property type="evidence" value="ECO:0007669"/>
    <property type="project" value="UniProtKB-KW"/>
</dbReference>
<evidence type="ECO:0000313" key="10">
    <source>
        <dbReference type="EMBL" id="VFK38060.1"/>
    </source>
</evidence>
<evidence type="ECO:0000256" key="6">
    <source>
        <dbReference type="RuleBase" id="RU003983"/>
    </source>
</evidence>
<feature type="signal peptide" evidence="8">
    <location>
        <begin position="1"/>
        <end position="21"/>
    </location>
</feature>
<dbReference type="AlphaFoldDB" id="A0A450Y959"/>
<feature type="chain" id="PRO_5019382778" evidence="8">
    <location>
        <begin position="22"/>
        <end position="260"/>
    </location>
</feature>
<dbReference type="InterPro" id="IPR001915">
    <property type="entry name" value="Peptidase_M48"/>
</dbReference>
<dbReference type="Pfam" id="PF01435">
    <property type="entry name" value="Peptidase_M48"/>
    <property type="match status" value="1"/>
</dbReference>
<evidence type="ECO:0000256" key="4">
    <source>
        <dbReference type="ARBA" id="ARBA00022833"/>
    </source>
</evidence>
<evidence type="ECO:0000259" key="9">
    <source>
        <dbReference type="Pfam" id="PF01435"/>
    </source>
</evidence>
<feature type="compositionally biased region" description="Basic and acidic residues" evidence="7">
    <location>
        <begin position="175"/>
        <end position="184"/>
    </location>
</feature>
<evidence type="ECO:0000256" key="8">
    <source>
        <dbReference type="SAM" id="SignalP"/>
    </source>
</evidence>
<evidence type="ECO:0000256" key="1">
    <source>
        <dbReference type="ARBA" id="ARBA00022670"/>
    </source>
</evidence>
<comment type="similarity">
    <text evidence="6">Belongs to the peptidase M48 family.</text>
</comment>
<organism evidence="10">
    <name type="scientific">Candidatus Kentrum sp. TC</name>
    <dbReference type="NCBI Taxonomy" id="2126339"/>
    <lineage>
        <taxon>Bacteria</taxon>
        <taxon>Pseudomonadati</taxon>
        <taxon>Pseudomonadota</taxon>
        <taxon>Gammaproteobacteria</taxon>
        <taxon>Candidatus Kentrum</taxon>
    </lineage>
</organism>
<keyword evidence="1 6" id="KW-0645">Protease</keyword>
<evidence type="ECO:0000256" key="2">
    <source>
        <dbReference type="ARBA" id="ARBA00022723"/>
    </source>
</evidence>
<evidence type="ECO:0000256" key="5">
    <source>
        <dbReference type="ARBA" id="ARBA00023049"/>
    </source>
</evidence>
<dbReference type="GO" id="GO:0016020">
    <property type="term" value="C:membrane"/>
    <property type="evidence" value="ECO:0007669"/>
    <property type="project" value="TreeGrafter"/>
</dbReference>
<keyword evidence="4 6" id="KW-0862">Zinc</keyword>
<keyword evidence="3 6" id="KW-0378">Hydrolase</keyword>
<dbReference type="EMBL" id="CAADFS010000003">
    <property type="protein sequence ID" value="VFK38060.1"/>
    <property type="molecule type" value="Genomic_DNA"/>
</dbReference>
<feature type="region of interest" description="Disordered" evidence="7">
    <location>
        <begin position="160"/>
        <end position="184"/>
    </location>
</feature>
<dbReference type="PANTHER" id="PTHR22726">
    <property type="entry name" value="METALLOENDOPEPTIDASE OMA1"/>
    <property type="match status" value="1"/>
</dbReference>
<feature type="domain" description="Peptidase M48" evidence="9">
    <location>
        <begin position="61"/>
        <end position="134"/>
    </location>
</feature>
<accession>A0A450Y959</accession>
<evidence type="ECO:0000256" key="7">
    <source>
        <dbReference type="SAM" id="MobiDB-lite"/>
    </source>
</evidence>
<proteinExistence type="inferred from homology"/>
<keyword evidence="8" id="KW-0732">Signal</keyword>
<gene>
    <name evidence="10" type="ORF">BECKTC1821D_GA0114238_100340</name>
</gene>
<dbReference type="Gene3D" id="3.30.2010.10">
    <property type="entry name" value="Metalloproteases ('zincins'), catalytic domain"/>
    <property type="match status" value="1"/>
</dbReference>
<protein>
    <submittedName>
        <fullName evidence="10">Peptidase family M48</fullName>
    </submittedName>
</protein>
<comment type="cofactor">
    <cofactor evidence="6">
        <name>Zn(2+)</name>
        <dbReference type="ChEBI" id="CHEBI:29105"/>
    </cofactor>
    <text evidence="6">Binds 1 zinc ion per subunit.</text>
</comment>
<dbReference type="PANTHER" id="PTHR22726:SF1">
    <property type="entry name" value="METALLOENDOPEPTIDASE OMA1, MITOCHONDRIAL"/>
    <property type="match status" value="1"/>
</dbReference>
<evidence type="ECO:0000256" key="3">
    <source>
        <dbReference type="ARBA" id="ARBA00022801"/>
    </source>
</evidence>
<sequence>MPVRKKLVALALMLFCGACSAERAIAGRSGMDCSSEPERAERAMRRIREEWPLRGEDEVIAYLRNVGNRTARRAGIEYRANWRFHLVRDRSYNAFSLGAGRILLTEGAILNSTTEEELIAVLAHEFGHHLAGHFCRPRPARSAGWVDELFSWSFNDDDRRQGPVRSRPGMGSLRQGEDPRKEREADRMAIEILSRLGIDPKIRFAVMRHVRSRVAEGGHYSAWRDVVGMADRSASIHLSPPAKNSASFLRIRALLRAEWQ</sequence>
<dbReference type="InterPro" id="IPR051156">
    <property type="entry name" value="Mito/Outer_Membr_Metalloprot"/>
</dbReference>
<dbReference type="GO" id="GO:0051603">
    <property type="term" value="P:proteolysis involved in protein catabolic process"/>
    <property type="evidence" value="ECO:0007669"/>
    <property type="project" value="TreeGrafter"/>
</dbReference>
<dbReference type="GO" id="GO:0004222">
    <property type="term" value="F:metalloendopeptidase activity"/>
    <property type="evidence" value="ECO:0007669"/>
    <property type="project" value="InterPro"/>
</dbReference>
<keyword evidence="2" id="KW-0479">Metal-binding</keyword>
<reference evidence="10" key="1">
    <citation type="submission" date="2019-02" db="EMBL/GenBank/DDBJ databases">
        <authorList>
            <person name="Gruber-Vodicka R. H."/>
            <person name="Seah K. B. B."/>
        </authorList>
    </citation>
    <scope>NUCLEOTIDE SEQUENCE</scope>
    <source>
        <strain evidence="10">BECK_BZ123</strain>
    </source>
</reference>
<keyword evidence="5 6" id="KW-0482">Metalloprotease</keyword>
<name>A0A450Y959_9GAMM</name>
<dbReference type="CDD" id="cd07324">
    <property type="entry name" value="M48C_Oma1-like"/>
    <property type="match status" value="1"/>
</dbReference>